<evidence type="ECO:0000313" key="3">
    <source>
        <dbReference type="Proteomes" id="UP001143463"/>
    </source>
</evidence>
<feature type="transmembrane region" description="Helical" evidence="1">
    <location>
        <begin position="79"/>
        <end position="98"/>
    </location>
</feature>
<dbReference type="AlphaFoldDB" id="A0A9W6LA56"/>
<dbReference type="Proteomes" id="UP001143463">
    <property type="component" value="Unassembled WGS sequence"/>
</dbReference>
<feature type="transmembrane region" description="Helical" evidence="1">
    <location>
        <begin position="52"/>
        <end position="72"/>
    </location>
</feature>
<keyword evidence="1" id="KW-0472">Membrane</keyword>
<protein>
    <submittedName>
        <fullName evidence="2">Uncharacterized protein</fullName>
    </submittedName>
</protein>
<keyword evidence="1" id="KW-1133">Transmembrane helix</keyword>
<comment type="caution">
    <text evidence="2">The sequence shown here is derived from an EMBL/GenBank/DDBJ whole genome shotgun (WGS) entry which is preliminary data.</text>
</comment>
<reference evidence="2" key="2">
    <citation type="submission" date="2023-01" db="EMBL/GenBank/DDBJ databases">
        <authorList>
            <person name="Sun Q."/>
            <person name="Evtushenko L."/>
        </authorList>
    </citation>
    <scope>NUCLEOTIDE SEQUENCE</scope>
    <source>
        <strain evidence="2">VKM Ac-1069</strain>
    </source>
</reference>
<dbReference type="EMBL" id="BSFQ01000033">
    <property type="protein sequence ID" value="GLL14510.1"/>
    <property type="molecule type" value="Genomic_DNA"/>
</dbReference>
<feature type="transmembrane region" description="Helical" evidence="1">
    <location>
        <begin position="104"/>
        <end position="127"/>
    </location>
</feature>
<keyword evidence="1" id="KW-0812">Transmembrane</keyword>
<accession>A0A9W6LA56</accession>
<evidence type="ECO:0000313" key="2">
    <source>
        <dbReference type="EMBL" id="GLL14510.1"/>
    </source>
</evidence>
<dbReference type="RefSeq" id="WP_037050417.1">
    <property type="nucleotide sequence ID" value="NZ_BAAAUZ010000033.1"/>
</dbReference>
<proteinExistence type="predicted"/>
<organism evidence="2 3">
    <name type="scientific">Pseudonocardia halophobica</name>
    <dbReference type="NCBI Taxonomy" id="29401"/>
    <lineage>
        <taxon>Bacteria</taxon>
        <taxon>Bacillati</taxon>
        <taxon>Actinomycetota</taxon>
        <taxon>Actinomycetes</taxon>
        <taxon>Pseudonocardiales</taxon>
        <taxon>Pseudonocardiaceae</taxon>
        <taxon>Pseudonocardia</taxon>
    </lineage>
</organism>
<keyword evidence="3" id="KW-1185">Reference proteome</keyword>
<reference evidence="2" key="1">
    <citation type="journal article" date="2014" name="Int. J. Syst. Evol. Microbiol.">
        <title>Complete genome sequence of Corynebacterium casei LMG S-19264T (=DSM 44701T), isolated from a smear-ripened cheese.</title>
        <authorList>
            <consortium name="US DOE Joint Genome Institute (JGI-PGF)"/>
            <person name="Walter F."/>
            <person name="Albersmeier A."/>
            <person name="Kalinowski J."/>
            <person name="Ruckert C."/>
        </authorList>
    </citation>
    <scope>NUCLEOTIDE SEQUENCE</scope>
    <source>
        <strain evidence="2">VKM Ac-1069</strain>
    </source>
</reference>
<name>A0A9W6LA56_9PSEU</name>
<sequence>MTRSHAASAVSPAVVTLLRVLAALSVLMIVVQGVSAGEILTRSATALALHSGGAIVVHVLTGLTAIAAFLVVRATGGPWWPPILAAVLFVVTFLQAALGSGGVMAVHVPLAMICLVGAVWLLVWSFAAGRTRA</sequence>
<gene>
    <name evidence="2" type="ORF">GCM10017577_56570</name>
</gene>
<evidence type="ECO:0000256" key="1">
    <source>
        <dbReference type="SAM" id="Phobius"/>
    </source>
</evidence>